<sequence>MSEAISNTQAVNQRLDRIFDPNHSLCREDIIYVLELIKKRVADEDPNLLDLSQPRLLLNFQYFAEVAMLLIHRRTVYDQEINQLRQQLMEAVHGIYSKQR</sequence>
<proteinExistence type="predicted"/>
<dbReference type="RefSeq" id="WP_078498870.1">
    <property type="nucleotide sequence ID" value="NZ_MSZX01000004.1"/>
</dbReference>
<dbReference type="AlphaFoldDB" id="A0A1T2XFY5"/>
<protein>
    <submittedName>
        <fullName evidence="1">Uncharacterized protein</fullName>
    </submittedName>
</protein>
<dbReference type="EMBL" id="MSZX01000004">
    <property type="protein sequence ID" value="OPA78533.1"/>
    <property type="molecule type" value="Genomic_DNA"/>
</dbReference>
<dbReference type="Proteomes" id="UP000190188">
    <property type="component" value="Unassembled WGS sequence"/>
</dbReference>
<gene>
    <name evidence="1" type="ORF">BVG16_11740</name>
</gene>
<reference evidence="1 2" key="1">
    <citation type="submission" date="2017-01" db="EMBL/GenBank/DDBJ databases">
        <title>Genome analysis of Paenibacillus selenitrireducens ES3-24.</title>
        <authorList>
            <person name="Xu D."/>
            <person name="Yao R."/>
            <person name="Zheng S."/>
        </authorList>
    </citation>
    <scope>NUCLEOTIDE SEQUENCE [LARGE SCALE GENOMIC DNA]</scope>
    <source>
        <strain evidence="1 2">ES3-24</strain>
    </source>
</reference>
<comment type="caution">
    <text evidence="1">The sequence shown here is derived from an EMBL/GenBank/DDBJ whole genome shotgun (WGS) entry which is preliminary data.</text>
</comment>
<evidence type="ECO:0000313" key="1">
    <source>
        <dbReference type="EMBL" id="OPA78533.1"/>
    </source>
</evidence>
<name>A0A1T2XFY5_9BACL</name>
<accession>A0A1T2XFY5</accession>
<keyword evidence="2" id="KW-1185">Reference proteome</keyword>
<dbReference type="STRING" id="1324314.BVG16_11740"/>
<dbReference type="OrthoDB" id="2679120at2"/>
<evidence type="ECO:0000313" key="2">
    <source>
        <dbReference type="Proteomes" id="UP000190188"/>
    </source>
</evidence>
<organism evidence="1 2">
    <name type="scientific">Paenibacillus selenitireducens</name>
    <dbReference type="NCBI Taxonomy" id="1324314"/>
    <lineage>
        <taxon>Bacteria</taxon>
        <taxon>Bacillati</taxon>
        <taxon>Bacillota</taxon>
        <taxon>Bacilli</taxon>
        <taxon>Bacillales</taxon>
        <taxon>Paenibacillaceae</taxon>
        <taxon>Paenibacillus</taxon>
    </lineage>
</organism>